<keyword evidence="2" id="KW-0808">Transferase</keyword>
<evidence type="ECO:0000313" key="4">
    <source>
        <dbReference type="EMBL" id="MBB6497432.1"/>
    </source>
</evidence>
<dbReference type="EC" id="2.8.1.-" evidence="2"/>
<evidence type="ECO:0000313" key="7">
    <source>
        <dbReference type="Proteomes" id="UP000239462"/>
    </source>
</evidence>
<proteinExistence type="predicted"/>
<dbReference type="Gene3D" id="3.40.1260.10">
    <property type="entry name" value="DsrEFH-like"/>
    <property type="match status" value="1"/>
</dbReference>
<evidence type="ECO:0000313" key="8">
    <source>
        <dbReference type="Proteomes" id="UP000567099"/>
    </source>
</evidence>
<accession>A0A2L1CAB5</accession>
<evidence type="ECO:0000313" key="3">
    <source>
        <dbReference type="EMBL" id="MBB6068048.1"/>
    </source>
</evidence>
<dbReference type="PANTHER" id="PTHR34874">
    <property type="entry name" value="PROTEIN YCHN"/>
    <property type="match status" value="1"/>
</dbReference>
<dbReference type="GO" id="GO:0016740">
    <property type="term" value="F:transferase activity"/>
    <property type="evidence" value="ECO:0007669"/>
    <property type="project" value="UniProtKB-KW"/>
</dbReference>
<dbReference type="AlphaFoldDB" id="A0A2L1CAB5"/>
<dbReference type="EMBL" id="JACHED010000003">
    <property type="protein sequence ID" value="MBB6497432.1"/>
    <property type="molecule type" value="Genomic_DNA"/>
</dbReference>
<dbReference type="Proteomes" id="UP000742560">
    <property type="component" value="Unassembled WGS sequence"/>
</dbReference>
<dbReference type="EMBL" id="JAFBBC010000002">
    <property type="protein sequence ID" value="MBM7410058.1"/>
    <property type="molecule type" value="Genomic_DNA"/>
</dbReference>
<evidence type="ECO:0000313" key="10">
    <source>
        <dbReference type="Proteomes" id="UP000590564"/>
    </source>
</evidence>
<reference evidence="6" key="4">
    <citation type="submission" date="2021-03" db="EMBL/GenBank/DDBJ databases">
        <title>Genomic Encyclopedia of Type Strains, Phase IV (KMG-IV): sequencing the most valuable type-strain genomes for metagenomic binning, comparative biology and taxonomic classification.</title>
        <authorList>
            <person name="Goeker M."/>
        </authorList>
    </citation>
    <scope>NUCLEOTIDE SEQUENCE</scope>
    <source>
        <strain evidence="6">DSM 2771</strain>
    </source>
</reference>
<dbReference type="Proteomes" id="UP000584706">
    <property type="component" value="Unassembled WGS sequence"/>
</dbReference>
<dbReference type="InterPro" id="IPR027396">
    <property type="entry name" value="DsrEFH-like"/>
</dbReference>
<dbReference type="Proteomes" id="UP000590564">
    <property type="component" value="Unassembled WGS sequence"/>
</dbReference>
<dbReference type="Proteomes" id="UP000567099">
    <property type="component" value="Unassembled WGS sequence"/>
</dbReference>
<evidence type="ECO:0000313" key="6">
    <source>
        <dbReference type="EMBL" id="MBP2219388.1"/>
    </source>
</evidence>
<protein>
    <submittedName>
        <fullName evidence="1">Sulfur transfer complex subunit TusD</fullName>
    </submittedName>
    <submittedName>
        <fullName evidence="2">tRNA 2-thiouridine synthesizing protein D</fullName>
        <ecNumber evidence="2">2.8.1.-</ecNumber>
    </submittedName>
</protein>
<evidence type="ECO:0000313" key="1">
    <source>
        <dbReference type="EMBL" id="AVB76160.1"/>
    </source>
</evidence>
<dbReference type="EMBL" id="JACDUO010000002">
    <property type="protein sequence ID" value="MBA2864582.1"/>
    <property type="molecule type" value="Genomic_DNA"/>
</dbReference>
<gene>
    <name evidence="5" type="ORF">HNP85_001753</name>
    <name evidence="2" type="ORF">HNP94_001604</name>
    <name evidence="4" type="ORF">HNP96_001475</name>
    <name evidence="3" type="ORF">HNP97_001561</name>
    <name evidence="6" type="ORF">J2745_000865</name>
    <name evidence="1" type="ORF">MMJJ_07490</name>
</gene>
<dbReference type="Proteomes" id="UP000722095">
    <property type="component" value="Unassembled WGS sequence"/>
</dbReference>
<name>A0A2L1CAB5_METMI</name>
<dbReference type="RefSeq" id="WP_011170253.1">
    <property type="nucleotide sequence ID" value="NZ_CP026606.1"/>
</dbReference>
<evidence type="ECO:0000313" key="9">
    <source>
        <dbReference type="Proteomes" id="UP000584706"/>
    </source>
</evidence>
<evidence type="ECO:0000313" key="2">
    <source>
        <dbReference type="EMBL" id="MBA2864582.1"/>
    </source>
</evidence>
<reference evidence="1" key="2">
    <citation type="submission" date="2018-02" db="EMBL/GenBank/DDBJ databases">
        <title>Complete genome sequence of the Methanococcus maripaludis type strain JJ (DSM 2067), a model for selenoprotein synthesis in Archaea.</title>
        <authorList>
            <person name="Poehlein A."/>
            <person name="Heym D."/>
            <person name="Quitzke V."/>
            <person name="Fersch J."/>
            <person name="Daniel R."/>
            <person name="Rother M."/>
        </authorList>
    </citation>
    <scope>NUCLEOTIDE SEQUENCE [LARGE SCALE GENOMIC DNA]</scope>
    <source>
        <strain evidence="1">DSM 2067</strain>
    </source>
</reference>
<dbReference type="GeneID" id="36101839"/>
<dbReference type="PANTHER" id="PTHR34874:SF1">
    <property type="entry name" value="PROTEIN YCHN"/>
    <property type="match status" value="1"/>
</dbReference>
<dbReference type="InterPro" id="IPR003787">
    <property type="entry name" value="Sulphur_relay_DsrE/F-like"/>
</dbReference>
<organism evidence="1 7">
    <name type="scientific">Methanococcus maripaludis</name>
    <name type="common">Methanococcus deltae</name>
    <dbReference type="NCBI Taxonomy" id="39152"/>
    <lineage>
        <taxon>Archaea</taxon>
        <taxon>Methanobacteriati</taxon>
        <taxon>Methanobacteriota</taxon>
        <taxon>Methanomada group</taxon>
        <taxon>Methanococci</taxon>
        <taxon>Methanococcales</taxon>
        <taxon>Methanococcaceae</taxon>
        <taxon>Methanococcus</taxon>
    </lineage>
</organism>
<dbReference type="Proteomes" id="UP000239462">
    <property type="component" value="Chromosome"/>
</dbReference>
<dbReference type="EMBL" id="JACHIQ010000003">
    <property type="protein sequence ID" value="MBB6068048.1"/>
    <property type="molecule type" value="Genomic_DNA"/>
</dbReference>
<dbReference type="EMBL" id="CP026606">
    <property type="protein sequence ID" value="AVB76160.1"/>
    <property type="molecule type" value="Genomic_DNA"/>
</dbReference>
<dbReference type="SUPFAM" id="SSF75169">
    <property type="entry name" value="DsrEFH-like"/>
    <property type="match status" value="1"/>
</dbReference>
<reference evidence="7" key="1">
    <citation type="journal article" date="2018" name="Genome Announc.">
        <title>Complete Genome Sequence of the Methanococcus maripaludis Type Strain JJ (DSM 2067), a Model for Selenoprotein Synthesis in Archaea.</title>
        <authorList>
            <person name="Poehlein A."/>
            <person name="Heym D."/>
            <person name="Quitzke V."/>
            <person name="Fersch J."/>
            <person name="Daniel R."/>
            <person name="Rother M."/>
        </authorList>
    </citation>
    <scope>NUCLEOTIDE SEQUENCE [LARGE SCALE GENOMIC DNA]</scope>
    <source>
        <strain evidence="7">DSM 2067</strain>
    </source>
</reference>
<sequence>MKFTVIIGDAPYGKERAYSALRFALTALLEGIDVNIFLLEDGVYVGKKDQNPAGVPKYSELLENAIEAGAVVKACGPCGKARGISEEELLDGIAFGTMHDLIAFVKEADKTINF</sequence>
<dbReference type="GO" id="GO:0005829">
    <property type="term" value="C:cytosol"/>
    <property type="evidence" value="ECO:0007669"/>
    <property type="project" value="TreeGrafter"/>
</dbReference>
<reference evidence="5" key="3">
    <citation type="submission" date="2021-01" db="EMBL/GenBank/DDBJ databases">
        <title>Genomic Encyclopedia of Type Strains, Phase IV (KMG-V): Genome sequencing to study the core and pangenomes of soil and plant-associated prokaryotes.</title>
        <authorList>
            <person name="Whitman W."/>
        </authorList>
    </citation>
    <scope>NUCLEOTIDE SEQUENCE</scope>
    <source>
        <strain evidence="2 8">C13</strain>
        <strain evidence="4 10">D1</strain>
        <strain evidence="3 9">DSM 7078</strain>
        <strain evidence="5">RC</strain>
    </source>
</reference>
<dbReference type="KEGG" id="mmad:MMJJ_07490"/>
<dbReference type="GeneID" id="2761899"/>
<dbReference type="EMBL" id="JAGINF010000002">
    <property type="protein sequence ID" value="MBP2219388.1"/>
    <property type="molecule type" value="Genomic_DNA"/>
</dbReference>
<evidence type="ECO:0000313" key="5">
    <source>
        <dbReference type="EMBL" id="MBM7410058.1"/>
    </source>
</evidence>
<dbReference type="Pfam" id="PF02635">
    <property type="entry name" value="DsrE"/>
    <property type="match status" value="1"/>
</dbReference>